<dbReference type="PANTHER" id="PTHR30270">
    <property type="entry name" value="THIAMINE-MONOPHOSPHATE KINASE"/>
    <property type="match status" value="1"/>
</dbReference>
<feature type="binding site" evidence="1">
    <location>
        <position position="229"/>
    </location>
    <ligand>
        <name>Mg(2+)</name>
        <dbReference type="ChEBI" id="CHEBI:18420"/>
        <label>3</label>
    </ligand>
</feature>
<evidence type="ECO:0000259" key="2">
    <source>
        <dbReference type="Pfam" id="PF00586"/>
    </source>
</evidence>
<feature type="binding site" evidence="1">
    <location>
        <position position="338"/>
    </location>
    <ligand>
        <name>substrate</name>
    </ligand>
</feature>
<dbReference type="InterPro" id="IPR006283">
    <property type="entry name" value="ThiL-like"/>
</dbReference>
<keyword evidence="1" id="KW-0547">Nucleotide-binding</keyword>
<organism evidence="4 5">
    <name type="scientific">Fodinisporobacter ferrooxydans</name>
    <dbReference type="NCBI Taxonomy" id="2901836"/>
    <lineage>
        <taxon>Bacteria</taxon>
        <taxon>Bacillati</taxon>
        <taxon>Bacillota</taxon>
        <taxon>Bacilli</taxon>
        <taxon>Bacillales</taxon>
        <taxon>Alicyclobacillaceae</taxon>
        <taxon>Fodinisporobacter</taxon>
    </lineage>
</organism>
<feature type="binding site" evidence="1">
    <location>
        <position position="231"/>
    </location>
    <ligand>
        <name>ATP</name>
        <dbReference type="ChEBI" id="CHEBI:30616"/>
    </ligand>
</feature>
<dbReference type="HAMAP" id="MF_02128">
    <property type="entry name" value="TMP_kinase"/>
    <property type="match status" value="1"/>
</dbReference>
<feature type="binding site" evidence="1">
    <location>
        <position position="31"/>
    </location>
    <ligand>
        <name>Mg(2+)</name>
        <dbReference type="ChEBI" id="CHEBI:18420"/>
        <label>3</label>
    </ligand>
</feature>
<keyword evidence="1 4" id="KW-0808">Transferase</keyword>
<keyword evidence="1" id="KW-0784">Thiamine biosynthesis</keyword>
<dbReference type="RefSeq" id="WP_347439469.1">
    <property type="nucleotide sequence ID" value="NZ_CP089291.1"/>
</dbReference>
<keyword evidence="1" id="KW-0067">ATP-binding</keyword>
<dbReference type="EC" id="2.7.4.16" evidence="1"/>
<reference evidence="4" key="1">
    <citation type="submission" date="2021-12" db="EMBL/GenBank/DDBJ databases">
        <title>Alicyclobacillaceae gen. nov., sp. nov., isolated from chalcocite enrichment system.</title>
        <authorList>
            <person name="Jiang Z."/>
        </authorList>
    </citation>
    <scope>NUCLEOTIDE SEQUENCE</scope>
    <source>
        <strain evidence="4">MYW30-H2</strain>
    </source>
</reference>
<dbReference type="CDD" id="cd02194">
    <property type="entry name" value="ThiL"/>
    <property type="match status" value="1"/>
</dbReference>
<feature type="binding site" evidence="1">
    <location>
        <position position="77"/>
    </location>
    <ligand>
        <name>Mg(2+)</name>
        <dbReference type="ChEBI" id="CHEBI:18420"/>
        <label>4</label>
    </ligand>
</feature>
<feature type="binding site" evidence="1">
    <location>
        <begin position="124"/>
        <end position="125"/>
    </location>
    <ligand>
        <name>ATP</name>
        <dbReference type="ChEBI" id="CHEBI:30616"/>
    </ligand>
</feature>
<proteinExistence type="inferred from homology"/>
<sequence length="343" mass="36334">MRDLGEFGLIDRLTARLKHIQTDVTVGIGDDAAVLGYPADCEIVATTDALVEGVHFRSDTISVHNLGYKAVAASISDIAAMGGLPKHILLSLAIPPDSDISRLEGIYDGIDEISQHYKCSVVGGDVVKTEGPLVINVTLLGTVKRGQALLRSGAKVGDVVFVTGYVGGSAAGLSYRLRSQHPPFVETAEDTAAWKDCMEYLGSCHERPNPQVQAGQLLLASGVCSSCNDISDGLASELHEISKASNVTIEIQAAAVPIHPHVQAFARGFSCDALEWALYGGEDYQLVGTVRKESFDTLAAQFHQAGLQMFAIGHVTGTGRGVLLRQGNASTDISASGYNHFRS</sequence>
<dbReference type="EMBL" id="CP089291">
    <property type="protein sequence ID" value="UOF92810.1"/>
    <property type="molecule type" value="Genomic_DNA"/>
</dbReference>
<keyword evidence="1 4" id="KW-0418">Kinase</keyword>
<comment type="catalytic activity">
    <reaction evidence="1">
        <text>thiamine phosphate + ATP = thiamine diphosphate + ADP</text>
        <dbReference type="Rhea" id="RHEA:15913"/>
        <dbReference type="ChEBI" id="CHEBI:30616"/>
        <dbReference type="ChEBI" id="CHEBI:37575"/>
        <dbReference type="ChEBI" id="CHEBI:58937"/>
        <dbReference type="ChEBI" id="CHEBI:456216"/>
        <dbReference type="EC" id="2.7.4.16"/>
    </reaction>
</comment>
<name>A0ABY4CQR9_9BACL</name>
<dbReference type="Pfam" id="PF00586">
    <property type="entry name" value="AIRS"/>
    <property type="match status" value="1"/>
</dbReference>
<gene>
    <name evidence="1 4" type="primary">thiL</name>
    <name evidence="4" type="ORF">LSG31_08490</name>
</gene>
<dbReference type="InterPro" id="IPR010918">
    <property type="entry name" value="PurM-like_C_dom"/>
</dbReference>
<comment type="similarity">
    <text evidence="1">Belongs to the thiamine-monophosphate kinase family.</text>
</comment>
<keyword evidence="5" id="KW-1185">Reference proteome</keyword>
<evidence type="ECO:0000256" key="1">
    <source>
        <dbReference type="HAMAP-Rule" id="MF_02128"/>
    </source>
</evidence>
<dbReference type="InterPro" id="IPR036921">
    <property type="entry name" value="PurM-like_N_sf"/>
</dbReference>
<dbReference type="SUPFAM" id="SSF55326">
    <property type="entry name" value="PurM N-terminal domain-like"/>
    <property type="match status" value="1"/>
</dbReference>
<feature type="binding site" evidence="1">
    <location>
        <position position="77"/>
    </location>
    <ligand>
        <name>Mg(2+)</name>
        <dbReference type="ChEBI" id="CHEBI:18420"/>
        <label>3</label>
    </ligand>
</feature>
<comment type="miscellaneous">
    <text evidence="1">Reaction mechanism of ThiL seems to utilize a direct, inline transfer of the gamma-phosphate of ATP to TMP rather than a phosphorylated enzyme intermediate.</text>
</comment>
<keyword evidence="1" id="KW-0460">Magnesium</keyword>
<dbReference type="Gene3D" id="3.30.1330.10">
    <property type="entry name" value="PurM-like, N-terminal domain"/>
    <property type="match status" value="1"/>
</dbReference>
<feature type="domain" description="PurM-like C-terminal" evidence="3">
    <location>
        <begin position="155"/>
        <end position="322"/>
    </location>
</feature>
<evidence type="ECO:0000259" key="3">
    <source>
        <dbReference type="Pfam" id="PF02769"/>
    </source>
</evidence>
<feature type="binding site" evidence="1">
    <location>
        <position position="282"/>
    </location>
    <ligand>
        <name>substrate</name>
    </ligand>
</feature>
<comment type="pathway">
    <text evidence="1">Cofactor biosynthesis; thiamine diphosphate biosynthesis; thiamine diphosphate from thiamine phosphate: step 1/1.</text>
</comment>
<dbReference type="Proteomes" id="UP000830167">
    <property type="component" value="Chromosome"/>
</dbReference>
<evidence type="ECO:0000313" key="4">
    <source>
        <dbReference type="EMBL" id="UOF92810.1"/>
    </source>
</evidence>
<accession>A0ABY4CQR9</accession>
<dbReference type="InterPro" id="IPR016188">
    <property type="entry name" value="PurM-like_N"/>
</dbReference>
<evidence type="ECO:0000313" key="5">
    <source>
        <dbReference type="Proteomes" id="UP000830167"/>
    </source>
</evidence>
<dbReference type="Pfam" id="PF02769">
    <property type="entry name" value="AIRS_C"/>
    <property type="match status" value="1"/>
</dbReference>
<dbReference type="PIRSF" id="PIRSF005303">
    <property type="entry name" value="Thiam_monoph_kin"/>
    <property type="match status" value="1"/>
</dbReference>
<feature type="binding site" evidence="1">
    <location>
        <position position="48"/>
    </location>
    <ligand>
        <name>Mg(2+)</name>
        <dbReference type="ChEBI" id="CHEBI:18420"/>
        <label>2</label>
    </ligand>
</feature>
<feature type="binding site" evidence="1">
    <location>
        <position position="47"/>
    </location>
    <ligand>
        <name>Mg(2+)</name>
        <dbReference type="ChEBI" id="CHEBI:18420"/>
        <label>1</label>
    </ligand>
</feature>
<feature type="binding site" evidence="1">
    <location>
        <position position="31"/>
    </location>
    <ligand>
        <name>Mg(2+)</name>
        <dbReference type="ChEBI" id="CHEBI:18420"/>
        <label>4</label>
    </ligand>
</feature>
<feature type="binding site" evidence="1">
    <location>
        <position position="151"/>
    </location>
    <ligand>
        <name>ATP</name>
        <dbReference type="ChEBI" id="CHEBI:30616"/>
    </ligand>
</feature>
<comment type="function">
    <text evidence="1">Catalyzes the ATP-dependent phosphorylation of thiamine-monophosphate (TMP) to form thiamine-pyrophosphate (TPP), the active form of vitamin B1.</text>
</comment>
<feature type="binding site" evidence="1">
    <location>
        <position position="48"/>
    </location>
    <ligand>
        <name>Mg(2+)</name>
        <dbReference type="ChEBI" id="CHEBI:18420"/>
        <label>1</label>
    </ligand>
</feature>
<protein>
    <recommendedName>
        <fullName evidence="1">Thiamine-monophosphate kinase</fullName>
        <shortName evidence="1">TMP kinase</shortName>
        <shortName evidence="1">Thiamine-phosphate kinase</shortName>
        <ecNumber evidence="1">2.7.4.16</ecNumber>
    </recommendedName>
</protein>
<feature type="binding site" evidence="1">
    <location>
        <position position="125"/>
    </location>
    <ligand>
        <name>Mg(2+)</name>
        <dbReference type="ChEBI" id="CHEBI:18420"/>
        <label>1</label>
    </ligand>
</feature>
<feature type="binding site" evidence="1">
    <location>
        <position position="77"/>
    </location>
    <ligand>
        <name>Mg(2+)</name>
        <dbReference type="ChEBI" id="CHEBI:18420"/>
        <label>2</label>
    </ligand>
</feature>
<feature type="binding site" evidence="1">
    <location>
        <position position="232"/>
    </location>
    <ligand>
        <name>Mg(2+)</name>
        <dbReference type="ChEBI" id="CHEBI:18420"/>
        <label>5</label>
    </ligand>
</feature>
<dbReference type="NCBIfam" id="TIGR01379">
    <property type="entry name" value="thiL"/>
    <property type="match status" value="1"/>
</dbReference>
<dbReference type="Gene3D" id="3.90.650.10">
    <property type="entry name" value="PurM-like C-terminal domain"/>
    <property type="match status" value="1"/>
</dbReference>
<feature type="domain" description="PurM-like N-terminal" evidence="2">
    <location>
        <begin position="29"/>
        <end position="143"/>
    </location>
</feature>
<dbReference type="GO" id="GO:0009030">
    <property type="term" value="F:thiamine-phosphate kinase activity"/>
    <property type="evidence" value="ECO:0007669"/>
    <property type="project" value="UniProtKB-EC"/>
</dbReference>
<feature type="binding site" evidence="1">
    <location>
        <position position="55"/>
    </location>
    <ligand>
        <name>substrate</name>
    </ligand>
</feature>
<dbReference type="PANTHER" id="PTHR30270:SF0">
    <property type="entry name" value="THIAMINE-MONOPHOSPHATE KINASE"/>
    <property type="match status" value="1"/>
</dbReference>
<feature type="binding site" evidence="1">
    <location>
        <position position="46"/>
    </location>
    <ligand>
        <name>Mg(2+)</name>
        <dbReference type="ChEBI" id="CHEBI:18420"/>
        <label>4</label>
    </ligand>
</feature>
<keyword evidence="1" id="KW-0479">Metal-binding</keyword>
<dbReference type="SUPFAM" id="SSF56042">
    <property type="entry name" value="PurM C-terminal domain-like"/>
    <property type="match status" value="1"/>
</dbReference>
<feature type="binding site" evidence="1">
    <location>
        <position position="107"/>
    </location>
    <ligand>
        <name>ATP</name>
        <dbReference type="ChEBI" id="CHEBI:30616"/>
    </ligand>
</feature>
<dbReference type="InterPro" id="IPR036676">
    <property type="entry name" value="PurM-like_C_sf"/>
</dbReference>